<name>H6L1A9_SAPGL</name>
<dbReference type="eggNOG" id="COG5523">
    <property type="taxonomic scope" value="Bacteria"/>
</dbReference>
<feature type="transmembrane region" description="Helical" evidence="1">
    <location>
        <begin position="151"/>
        <end position="169"/>
    </location>
</feature>
<feature type="transmembrane region" description="Helical" evidence="1">
    <location>
        <begin position="213"/>
        <end position="246"/>
    </location>
</feature>
<evidence type="ECO:0000256" key="1">
    <source>
        <dbReference type="SAM" id="Phobius"/>
    </source>
</evidence>
<dbReference type="AlphaFoldDB" id="H6L1A9"/>
<feature type="transmembrane region" description="Helical" evidence="1">
    <location>
        <begin position="38"/>
        <end position="60"/>
    </location>
</feature>
<gene>
    <name evidence="2" type="ordered locus">SGRA_0711</name>
</gene>
<dbReference type="Proteomes" id="UP000007519">
    <property type="component" value="Chromosome"/>
</dbReference>
<evidence type="ECO:0000313" key="3">
    <source>
        <dbReference type="Proteomes" id="UP000007519"/>
    </source>
</evidence>
<organism evidence="2 3">
    <name type="scientific">Saprospira grandis (strain Lewin)</name>
    <dbReference type="NCBI Taxonomy" id="984262"/>
    <lineage>
        <taxon>Bacteria</taxon>
        <taxon>Pseudomonadati</taxon>
        <taxon>Bacteroidota</taxon>
        <taxon>Saprospiria</taxon>
        <taxon>Saprospirales</taxon>
        <taxon>Saprospiraceae</taxon>
        <taxon>Saprospira</taxon>
    </lineage>
</organism>
<feature type="transmembrane region" description="Helical" evidence="1">
    <location>
        <begin position="66"/>
        <end position="86"/>
    </location>
</feature>
<dbReference type="STRING" id="984262.SGRA_0711"/>
<dbReference type="RefSeq" id="WP_014373693.1">
    <property type="nucleotide sequence ID" value="NC_016940.1"/>
</dbReference>
<dbReference type="KEGG" id="sgn:SGRA_0711"/>
<dbReference type="EMBL" id="CP002831">
    <property type="protein sequence ID" value="AFC23450.1"/>
    <property type="molecule type" value="Genomic_DNA"/>
</dbReference>
<protein>
    <submittedName>
        <fullName evidence="2">Uncharacterized protein</fullName>
    </submittedName>
</protein>
<keyword evidence="1" id="KW-1133">Transmembrane helix</keyword>
<keyword evidence="1" id="KW-0812">Transmembrane</keyword>
<dbReference type="HOGENOM" id="CLU_073576_0_0_10"/>
<proteinExistence type="predicted"/>
<dbReference type="OrthoDB" id="5516623at2"/>
<keyword evidence="1" id="KW-0472">Membrane</keyword>
<sequence length="270" mass="30223">MINFEDRLNQALEKGYDFSPSEVLSQAYETVKAKMGEFIGFMIIYLIVSGSASSLASAIAPGLDNLVSLFFSALWLPGYYYAAQAIRRGQPFSFNLFMDGHKKAGKLIGYQFLLTILIYLPLMPAIASLFFQDNIIAEFQLMQEIAQTGEFYMPQLSGLSIGLLIAGFFGTLYLSFSYTLGQVILTIADFGIWESLEASRKLVQKNFLTFVGLFFLIIGINILGTLLLFVGLLVSVPVSLVVNYVVLEKIFQLYKEDDHEQNISDHFVDQ</sequence>
<feature type="transmembrane region" description="Helical" evidence="1">
    <location>
        <begin position="107"/>
        <end position="131"/>
    </location>
</feature>
<accession>H6L1A9</accession>
<keyword evidence="3" id="KW-1185">Reference proteome</keyword>
<reference evidence="2 3" key="1">
    <citation type="journal article" date="2012" name="Stand. Genomic Sci.">
        <title>Complete genome sequencing and analysis of Saprospira grandis str. Lewin, a predatory marine bacterium.</title>
        <authorList>
            <person name="Saw J.H."/>
            <person name="Yuryev A."/>
            <person name="Kanbe M."/>
            <person name="Hou S."/>
            <person name="Young A.G."/>
            <person name="Aizawa S."/>
            <person name="Alam M."/>
        </authorList>
    </citation>
    <scope>NUCLEOTIDE SEQUENCE [LARGE SCALE GENOMIC DNA]</scope>
    <source>
        <strain evidence="2 3">Lewin</strain>
    </source>
</reference>
<evidence type="ECO:0000313" key="2">
    <source>
        <dbReference type="EMBL" id="AFC23450.1"/>
    </source>
</evidence>